<feature type="signal peptide" evidence="1">
    <location>
        <begin position="1"/>
        <end position="21"/>
    </location>
</feature>
<proteinExistence type="predicted"/>
<evidence type="ECO:0000313" key="2">
    <source>
        <dbReference type="EMBL" id="HEC78702.1"/>
    </source>
</evidence>
<dbReference type="EMBL" id="DRIG01000064">
    <property type="protein sequence ID" value="HEC78702.1"/>
    <property type="molecule type" value="Genomic_DNA"/>
</dbReference>
<evidence type="ECO:0000313" key="3">
    <source>
        <dbReference type="Proteomes" id="UP000885826"/>
    </source>
</evidence>
<evidence type="ECO:0008006" key="4">
    <source>
        <dbReference type="Google" id="ProtNLM"/>
    </source>
</evidence>
<comment type="caution">
    <text evidence="2">The sequence shown here is derived from an EMBL/GenBank/DDBJ whole genome shotgun (WGS) entry which is preliminary data.</text>
</comment>
<keyword evidence="1" id="KW-0732">Signal</keyword>
<gene>
    <name evidence="2" type="ORF">ENI34_06120</name>
</gene>
<evidence type="ECO:0000256" key="1">
    <source>
        <dbReference type="SAM" id="SignalP"/>
    </source>
</evidence>
<accession>A0A9C9K025</accession>
<organism evidence="2 3">
    <name type="scientific">candidate division WOR-3 bacterium</name>
    <dbReference type="NCBI Taxonomy" id="2052148"/>
    <lineage>
        <taxon>Bacteria</taxon>
        <taxon>Bacteria division WOR-3</taxon>
    </lineage>
</organism>
<name>A0A9C9K025_UNCW3</name>
<reference evidence="2" key="1">
    <citation type="journal article" date="2020" name="mSystems">
        <title>Genome- and Community-Level Interaction Insights into Carbon Utilization and Element Cycling Functions of Hydrothermarchaeota in Hydrothermal Sediment.</title>
        <authorList>
            <person name="Zhou Z."/>
            <person name="Liu Y."/>
            <person name="Xu W."/>
            <person name="Pan J."/>
            <person name="Luo Z.H."/>
            <person name="Li M."/>
        </authorList>
    </citation>
    <scope>NUCLEOTIDE SEQUENCE</scope>
    <source>
        <strain evidence="2">HyVt-388</strain>
    </source>
</reference>
<protein>
    <recommendedName>
        <fullName evidence="4">Inverse autotransporter beta-domain domain-containing protein</fullName>
    </recommendedName>
</protein>
<feature type="chain" id="PRO_5038810745" description="Inverse autotransporter beta-domain domain-containing protein" evidence="1">
    <location>
        <begin position="22"/>
        <end position="289"/>
    </location>
</feature>
<sequence>MKNIKFCLIALFILTLSPLQANQTRMSTLMTGIFIDDITNINIFPHQLIKYRNSLYADVTETLQNYGIMLSPETKYGAFGCWQNIEENQGFNIGYAVNIARFDIGIAGSPIKDHTNFGVGLGRTYFNRRFDLSFVLYNEPNTTRYTFNLRLSRRKGDFIIIPAYSLNYVSNDEDLDTHKFGLMFKRLILNEGFVYLAGEYELINNSEINDLLHIYSGLELPIGKHIVLLCGIKETMTYKFESPEWRIEPGISLRIREFSFDFQINSERFFDDDVNLLKSVGFDLDFSKF</sequence>
<dbReference type="Proteomes" id="UP000885826">
    <property type="component" value="Unassembled WGS sequence"/>
</dbReference>
<dbReference type="AlphaFoldDB" id="A0A9C9K025"/>